<accession>A0A812YJ64</accession>
<proteinExistence type="predicted"/>
<name>A0A812YJ64_9DINO</name>
<sequence length="900" mass="100344">MHQMSIPALNKWTTVAPCASLVAAQQHFCEVLPAAFEACFGNRQEVSEESDVDEGVALGQPVDQTARWRKLARKRQQKGSIFLKDPESRFRTLAWTVLTMPIMRIHYSLFKHATWFTERPRDDGSNGGHGEDTSSAFGMVAARPTQRALSQFADMVQSPDNDAWLPLVAFYGPVRQWPQARLRTARRAVCTIIGQLWRKLAEPWQRYPWKLLGLLSDDDGARTACAQQLLDSNCCCLDNFSEKLRGICPSLEELLSADTRAFVEAVFNRVVPTSTYVERCFARYQKWTLTRGHKISCSQLAAKHYTYAMTHLVGSWRKNRVRDGLMQRPQTNRARPKWVRKRRHSRSSTGLHLFTREFREQNAAAAVGRRRANQGWTMIARAHRAWSVLSRQEQARWTQKAKVQNAAARDRLNQEQLQEAAGEANTFSGGPWGIGSEEGFPLARHVVVDNADRKRTMEQTFAERTQQLQPENLDSFVGAPDTDHNLFATCGSQVCFNSLPAGLQAGLKGFHALLVHTIMKRAPLPLAMAEEPLVLAFASDAADCTEYAVVAYHTRKAPVEAAMLRLEAVTEEPEEEMPEDVSLILRMTSSQDGQLHFSSNESWCFQLFQRSTDWVLYVLSVGQVRKLWQFDITGSDRVQEDKVNSEMAASSEMSRVMQALRALQRKPQPRKRPTPDGPSRPGKKRKGPKAEQEKAEVAAAAPGKHQTAEFGRGEAEQDDVSDRGSSQSDAGEVFSAFALEEPVASDVPEPSSSSRGPEPLRPPGPSSSSQGPAQPKPMVSVEVPAARADAAVTGRRHVKRATVWGRRPAFQIAPIYSAGVHTGWGRALPCRKTVNNGSGLSDDDCILRLKRWLVAGLSDAEWGDNKRSFHMSQGGWQLHAFGNGLSERELDARVHHIADG</sequence>
<feature type="compositionally biased region" description="Low complexity" evidence="1">
    <location>
        <begin position="748"/>
        <end position="757"/>
    </location>
</feature>
<evidence type="ECO:0000313" key="3">
    <source>
        <dbReference type="Proteomes" id="UP000601435"/>
    </source>
</evidence>
<feature type="compositionally biased region" description="Basic residues" evidence="1">
    <location>
        <begin position="663"/>
        <end position="672"/>
    </location>
</feature>
<feature type="region of interest" description="Disordered" evidence="1">
    <location>
        <begin position="662"/>
        <end position="729"/>
    </location>
</feature>
<dbReference type="EMBL" id="CAJNJA010042132">
    <property type="protein sequence ID" value="CAE7780915.1"/>
    <property type="molecule type" value="Genomic_DNA"/>
</dbReference>
<dbReference type="Proteomes" id="UP000601435">
    <property type="component" value="Unassembled WGS sequence"/>
</dbReference>
<gene>
    <name evidence="2" type="ORF">SNEC2469_LOCUS22881</name>
</gene>
<dbReference type="AlphaFoldDB" id="A0A812YJ64"/>
<feature type="region of interest" description="Disordered" evidence="1">
    <location>
        <begin position="742"/>
        <end position="779"/>
    </location>
</feature>
<evidence type="ECO:0000313" key="2">
    <source>
        <dbReference type="EMBL" id="CAE7780915.1"/>
    </source>
</evidence>
<keyword evidence="3" id="KW-1185">Reference proteome</keyword>
<comment type="caution">
    <text evidence="2">The sequence shown here is derived from an EMBL/GenBank/DDBJ whole genome shotgun (WGS) entry which is preliminary data.</text>
</comment>
<dbReference type="OrthoDB" id="438631at2759"/>
<organism evidence="2 3">
    <name type="scientific">Symbiodinium necroappetens</name>
    <dbReference type="NCBI Taxonomy" id="1628268"/>
    <lineage>
        <taxon>Eukaryota</taxon>
        <taxon>Sar</taxon>
        <taxon>Alveolata</taxon>
        <taxon>Dinophyceae</taxon>
        <taxon>Suessiales</taxon>
        <taxon>Symbiodiniaceae</taxon>
        <taxon>Symbiodinium</taxon>
    </lineage>
</organism>
<evidence type="ECO:0000256" key="1">
    <source>
        <dbReference type="SAM" id="MobiDB-lite"/>
    </source>
</evidence>
<protein>
    <submittedName>
        <fullName evidence="2">Uncharacterized protein</fullName>
    </submittedName>
</protein>
<reference evidence="2" key="1">
    <citation type="submission" date="2021-02" db="EMBL/GenBank/DDBJ databases">
        <authorList>
            <person name="Dougan E. K."/>
            <person name="Rhodes N."/>
            <person name="Thang M."/>
            <person name="Chan C."/>
        </authorList>
    </citation>
    <scope>NUCLEOTIDE SEQUENCE</scope>
</reference>